<dbReference type="WBParaSite" id="MCU_004447-RD">
    <property type="protein sequence ID" value="MCU_004447-RD"/>
    <property type="gene ID" value="MCU_004447"/>
</dbReference>
<proteinExistence type="predicted"/>
<reference evidence="1" key="1">
    <citation type="submission" date="2019-11" db="UniProtKB">
        <authorList>
            <consortium name="WormBaseParasite"/>
        </authorList>
    </citation>
    <scope>IDENTIFICATION</scope>
</reference>
<evidence type="ECO:0000313" key="1">
    <source>
        <dbReference type="WBParaSite" id="MCU_004447-RD"/>
    </source>
</evidence>
<dbReference type="AlphaFoldDB" id="A0A5K3F2Q0"/>
<protein>
    <submittedName>
        <fullName evidence="1">WW domain-containing protein</fullName>
    </submittedName>
</protein>
<accession>A0A5K3F2Q0</accession>
<sequence length="54" mass="6589">MHWLCNSGVPVKFPPKYSGIFFAENCFYQWAEIKFPQLLFYWPFKCLTYLARNF</sequence>
<organism evidence="1">
    <name type="scientific">Mesocestoides corti</name>
    <name type="common">Flatworm</name>
    <dbReference type="NCBI Taxonomy" id="53468"/>
    <lineage>
        <taxon>Eukaryota</taxon>
        <taxon>Metazoa</taxon>
        <taxon>Spiralia</taxon>
        <taxon>Lophotrochozoa</taxon>
        <taxon>Platyhelminthes</taxon>
        <taxon>Cestoda</taxon>
        <taxon>Eucestoda</taxon>
        <taxon>Cyclophyllidea</taxon>
        <taxon>Mesocestoididae</taxon>
        <taxon>Mesocestoides</taxon>
    </lineage>
</organism>
<name>A0A5K3F2Q0_MESCO</name>